<feature type="region of interest" description="Disordered" evidence="1">
    <location>
        <begin position="70"/>
        <end position="92"/>
    </location>
</feature>
<dbReference type="OrthoDB" id="384737at2"/>
<organism evidence="3 4">
    <name type="scientific">Psychrobacillus psychrotolerans</name>
    <dbReference type="NCBI Taxonomy" id="126156"/>
    <lineage>
        <taxon>Bacteria</taxon>
        <taxon>Bacillati</taxon>
        <taxon>Bacillota</taxon>
        <taxon>Bacilli</taxon>
        <taxon>Bacillales</taxon>
        <taxon>Bacillaceae</taxon>
        <taxon>Psychrobacillus</taxon>
    </lineage>
</organism>
<dbReference type="EMBL" id="FOXU01000007">
    <property type="protein sequence ID" value="SFQ66732.1"/>
    <property type="molecule type" value="Genomic_DNA"/>
</dbReference>
<dbReference type="Gene3D" id="3.30.70.100">
    <property type="match status" value="1"/>
</dbReference>
<dbReference type="STRING" id="126156.SAMN05421670_3303"/>
<gene>
    <name evidence="3" type="ORF">SAMN05421670_3303</name>
</gene>
<dbReference type="Pfam" id="PF03992">
    <property type="entry name" value="ABM"/>
    <property type="match status" value="1"/>
</dbReference>
<dbReference type="RefSeq" id="WP_093537961.1">
    <property type="nucleotide sequence ID" value="NZ_CP183885.1"/>
</dbReference>
<dbReference type="InterPro" id="IPR007138">
    <property type="entry name" value="ABM_dom"/>
</dbReference>
<evidence type="ECO:0000256" key="1">
    <source>
        <dbReference type="SAM" id="MobiDB-lite"/>
    </source>
</evidence>
<sequence length="112" mass="12648">MIIVTNRIKTKPGFAEKMAPNFTKPSPLQEMEGFIKVEVAITQGPTEYDEMNVNMYWEKEENFQAWKDSDLFKESHKRPESGSPEASKESPLLGNELIISKVAASIEAISKN</sequence>
<dbReference type="PANTHER" id="PTHR34474:SF4">
    <property type="entry name" value="HEME OXYGENASE (STAPHYLOBILIN-PRODUCING) 1"/>
    <property type="match status" value="1"/>
</dbReference>
<name>A0A1I6ADL5_9BACI</name>
<dbReference type="InterPro" id="IPR050404">
    <property type="entry name" value="Heme-degrading_MO"/>
</dbReference>
<dbReference type="InterPro" id="IPR011008">
    <property type="entry name" value="Dimeric_a/b-barrel"/>
</dbReference>
<dbReference type="PROSITE" id="PS51725">
    <property type="entry name" value="ABM"/>
    <property type="match status" value="1"/>
</dbReference>
<accession>A0A1I6ADL5</accession>
<keyword evidence="4" id="KW-1185">Reference proteome</keyword>
<evidence type="ECO:0000313" key="3">
    <source>
        <dbReference type="EMBL" id="SFQ66732.1"/>
    </source>
</evidence>
<feature type="compositionally biased region" description="Basic and acidic residues" evidence="1">
    <location>
        <begin position="70"/>
        <end position="80"/>
    </location>
</feature>
<dbReference type="AlphaFoldDB" id="A0A1I6ADL5"/>
<dbReference type="SUPFAM" id="SSF54909">
    <property type="entry name" value="Dimeric alpha+beta barrel"/>
    <property type="match status" value="1"/>
</dbReference>
<evidence type="ECO:0000313" key="4">
    <source>
        <dbReference type="Proteomes" id="UP000198734"/>
    </source>
</evidence>
<feature type="domain" description="ABM" evidence="2">
    <location>
        <begin position="2"/>
        <end position="93"/>
    </location>
</feature>
<reference evidence="4" key="1">
    <citation type="submission" date="2016-10" db="EMBL/GenBank/DDBJ databases">
        <authorList>
            <person name="Varghese N."/>
            <person name="Submissions S."/>
        </authorList>
    </citation>
    <scope>NUCLEOTIDE SEQUENCE [LARGE SCALE GENOMIC DNA]</scope>
    <source>
        <strain evidence="4">DSM 11706</strain>
    </source>
</reference>
<proteinExistence type="predicted"/>
<dbReference type="NCBIfam" id="NF009840">
    <property type="entry name" value="PRK13315.1"/>
    <property type="match status" value="1"/>
</dbReference>
<protein>
    <submittedName>
        <fullName evidence="3">Heme oxygenase (Staphylobilin-producing)</fullName>
    </submittedName>
</protein>
<dbReference type="PANTHER" id="PTHR34474">
    <property type="entry name" value="SIGNAL TRANSDUCTION PROTEIN TRAP"/>
    <property type="match status" value="1"/>
</dbReference>
<dbReference type="Proteomes" id="UP000198734">
    <property type="component" value="Unassembled WGS sequence"/>
</dbReference>
<evidence type="ECO:0000259" key="2">
    <source>
        <dbReference type="PROSITE" id="PS51725"/>
    </source>
</evidence>